<organism evidence="1 2">
    <name type="scientific">Araneus ventricosus</name>
    <name type="common">Orbweaver spider</name>
    <name type="synonym">Epeira ventricosa</name>
    <dbReference type="NCBI Taxonomy" id="182803"/>
    <lineage>
        <taxon>Eukaryota</taxon>
        <taxon>Metazoa</taxon>
        <taxon>Ecdysozoa</taxon>
        <taxon>Arthropoda</taxon>
        <taxon>Chelicerata</taxon>
        <taxon>Arachnida</taxon>
        <taxon>Araneae</taxon>
        <taxon>Araneomorphae</taxon>
        <taxon>Entelegynae</taxon>
        <taxon>Araneoidea</taxon>
        <taxon>Araneidae</taxon>
        <taxon>Araneus</taxon>
    </lineage>
</organism>
<dbReference type="EMBL" id="BGPR01012491">
    <property type="protein sequence ID" value="GBN56295.1"/>
    <property type="molecule type" value="Genomic_DNA"/>
</dbReference>
<sequence>MKTNRKETSENVGILKDNVSENVTKLGLRNTWISQQDNDPKNIVEIVKLWLLYRIPNLCTSIPVTRFESDRMYMGIINSKLKNESVASKESLRNALKSL</sequence>
<reference evidence="1 2" key="1">
    <citation type="journal article" date="2019" name="Sci. Rep.">
        <title>Orb-weaving spider Araneus ventricosus genome elucidates the spidroin gene catalogue.</title>
        <authorList>
            <person name="Kono N."/>
            <person name="Nakamura H."/>
            <person name="Ohtoshi R."/>
            <person name="Moran D.A.P."/>
            <person name="Shinohara A."/>
            <person name="Yoshida Y."/>
            <person name="Fujiwara M."/>
            <person name="Mori M."/>
            <person name="Tomita M."/>
            <person name="Arakawa K."/>
        </authorList>
    </citation>
    <scope>NUCLEOTIDE SEQUENCE [LARGE SCALE GENOMIC DNA]</scope>
</reference>
<keyword evidence="2" id="KW-1185">Reference proteome</keyword>
<name>A0A4Y2PWM0_ARAVE</name>
<comment type="caution">
    <text evidence="1">The sequence shown here is derived from an EMBL/GenBank/DDBJ whole genome shotgun (WGS) entry which is preliminary data.</text>
</comment>
<gene>
    <name evidence="1" type="ORF">AVEN_235072_1</name>
</gene>
<protein>
    <submittedName>
        <fullName evidence="1">Uncharacterized protein</fullName>
    </submittedName>
</protein>
<evidence type="ECO:0000313" key="1">
    <source>
        <dbReference type="EMBL" id="GBN56295.1"/>
    </source>
</evidence>
<accession>A0A4Y2PWM0</accession>
<dbReference type="AlphaFoldDB" id="A0A4Y2PWM0"/>
<proteinExistence type="predicted"/>
<evidence type="ECO:0000313" key="2">
    <source>
        <dbReference type="Proteomes" id="UP000499080"/>
    </source>
</evidence>
<dbReference type="Proteomes" id="UP000499080">
    <property type="component" value="Unassembled WGS sequence"/>
</dbReference>